<reference evidence="4" key="1">
    <citation type="submission" date="2021-05" db="EMBL/GenBank/DDBJ databases">
        <authorList>
            <person name="Stam R."/>
        </authorList>
    </citation>
    <scope>NUCLEOTIDE SEQUENCE</scope>
    <source>
        <strain evidence="4">CS162</strain>
    </source>
</reference>
<dbReference type="InterPro" id="IPR029039">
    <property type="entry name" value="Flavoprotein-like_sf"/>
</dbReference>
<dbReference type="SUPFAM" id="SSF52218">
    <property type="entry name" value="Flavoproteins"/>
    <property type="match status" value="1"/>
</dbReference>
<comment type="similarity">
    <text evidence="1">Belongs to the NAD(P)H dehydrogenase (quinone) family.</text>
</comment>
<protein>
    <recommendedName>
        <fullName evidence="3">Flavodoxin-like fold domain-containing protein</fullName>
    </recommendedName>
</protein>
<dbReference type="OrthoDB" id="26889at2759"/>
<dbReference type="Gene3D" id="3.40.50.360">
    <property type="match status" value="1"/>
</dbReference>
<dbReference type="Proteomes" id="UP000676310">
    <property type="component" value="Unassembled WGS sequence"/>
</dbReference>
<feature type="domain" description="Flavodoxin-like fold" evidence="3">
    <location>
        <begin position="1"/>
        <end position="202"/>
    </location>
</feature>
<evidence type="ECO:0000256" key="2">
    <source>
        <dbReference type="ARBA" id="ARBA00023002"/>
    </source>
</evidence>
<dbReference type="PANTHER" id="PTHR10204">
    <property type="entry name" value="NAD P H OXIDOREDUCTASE-RELATED"/>
    <property type="match status" value="1"/>
</dbReference>
<dbReference type="EMBL" id="CAJRGZ010000019">
    <property type="protein sequence ID" value="CAG5165023.1"/>
    <property type="molecule type" value="Genomic_DNA"/>
</dbReference>
<comment type="caution">
    <text evidence="4">The sequence shown here is derived from an EMBL/GenBank/DDBJ whole genome shotgun (WGS) entry which is preliminary data.</text>
</comment>
<dbReference type="InterPro" id="IPR051545">
    <property type="entry name" value="NAD(P)H_dehydrogenase_qn"/>
</dbReference>
<sequence>MKVLLVLSHPEPRSLICSLHKLIRDELEQQGHETQTSDLYRMKWKSHVDRDDFTDLATDARLKITTASSSSYASDSLTEDVKTEQTKILWADTVIFVFPIWWFGFPAILKGWIDRVFTGGLAYNIRQPDQKQQTSRGRRCLEGKRAMLVTTLGGQESAYSARGYQGPIDDILFPIHHGVLHYPGFQVLRPIVVFQADSLDEAGFDLLATEVRERMQNLGSTAPIPYRAYKGGDYLTPDMTLRDGLGREGAVGFALHVE</sequence>
<organism evidence="4 5">
    <name type="scientific">Alternaria atra</name>
    <dbReference type="NCBI Taxonomy" id="119953"/>
    <lineage>
        <taxon>Eukaryota</taxon>
        <taxon>Fungi</taxon>
        <taxon>Dikarya</taxon>
        <taxon>Ascomycota</taxon>
        <taxon>Pezizomycotina</taxon>
        <taxon>Dothideomycetes</taxon>
        <taxon>Pleosporomycetidae</taxon>
        <taxon>Pleosporales</taxon>
        <taxon>Pleosporineae</taxon>
        <taxon>Pleosporaceae</taxon>
        <taxon>Alternaria</taxon>
        <taxon>Alternaria sect. Ulocladioides</taxon>
    </lineage>
</organism>
<evidence type="ECO:0000259" key="3">
    <source>
        <dbReference type="Pfam" id="PF02525"/>
    </source>
</evidence>
<dbReference type="InterPro" id="IPR003680">
    <property type="entry name" value="Flavodoxin_fold"/>
</dbReference>
<gene>
    <name evidence="4" type="ORF">ALTATR162_LOCUS6737</name>
</gene>
<dbReference type="GO" id="GO:0003955">
    <property type="term" value="F:NAD(P)H dehydrogenase (quinone) activity"/>
    <property type="evidence" value="ECO:0007669"/>
    <property type="project" value="TreeGrafter"/>
</dbReference>
<dbReference type="RefSeq" id="XP_043170294.1">
    <property type="nucleotide sequence ID" value="XM_043314359.1"/>
</dbReference>
<accession>A0A8J2I280</accession>
<dbReference type="PANTHER" id="PTHR10204:SF34">
    <property type="entry name" value="NAD(P)H DEHYDROGENASE [QUINONE] 1 ISOFORM 1"/>
    <property type="match status" value="1"/>
</dbReference>
<dbReference type="AlphaFoldDB" id="A0A8J2I280"/>
<dbReference type="Pfam" id="PF02525">
    <property type="entry name" value="Flavodoxin_2"/>
    <property type="match status" value="1"/>
</dbReference>
<evidence type="ECO:0000313" key="5">
    <source>
        <dbReference type="Proteomes" id="UP000676310"/>
    </source>
</evidence>
<dbReference type="GeneID" id="67018659"/>
<name>A0A8J2I280_9PLEO</name>
<keyword evidence="2" id="KW-0560">Oxidoreductase</keyword>
<evidence type="ECO:0000256" key="1">
    <source>
        <dbReference type="ARBA" id="ARBA00006252"/>
    </source>
</evidence>
<proteinExistence type="inferred from homology"/>
<evidence type="ECO:0000313" key="4">
    <source>
        <dbReference type="EMBL" id="CAG5165023.1"/>
    </source>
</evidence>
<dbReference type="GO" id="GO:0005829">
    <property type="term" value="C:cytosol"/>
    <property type="evidence" value="ECO:0007669"/>
    <property type="project" value="TreeGrafter"/>
</dbReference>
<keyword evidence="5" id="KW-1185">Reference proteome</keyword>